<evidence type="ECO:0000259" key="1">
    <source>
        <dbReference type="PROSITE" id="PS50925"/>
    </source>
</evidence>
<evidence type="ECO:0000313" key="3">
    <source>
        <dbReference type="Proteomes" id="UP001596364"/>
    </source>
</evidence>
<reference evidence="3" key="1">
    <citation type="journal article" date="2019" name="Int. J. Syst. Evol. Microbiol.">
        <title>The Global Catalogue of Microorganisms (GCM) 10K type strain sequencing project: providing services to taxonomists for standard genome sequencing and annotation.</title>
        <authorList>
            <consortium name="The Broad Institute Genomics Platform"/>
            <consortium name="The Broad Institute Genome Sequencing Center for Infectious Disease"/>
            <person name="Wu L."/>
            <person name="Ma J."/>
        </authorList>
    </citation>
    <scope>NUCLEOTIDE SEQUENCE [LARGE SCALE GENOMIC DNA]</scope>
    <source>
        <strain evidence="3">CGMCC 1.16031</strain>
    </source>
</reference>
<gene>
    <name evidence="2" type="ORF">ACFP85_07495</name>
</gene>
<proteinExistence type="predicted"/>
<dbReference type="RefSeq" id="WP_165490672.1">
    <property type="nucleotide sequence ID" value="NZ_JBHSUS010000001.1"/>
</dbReference>
<organism evidence="2 3">
    <name type="scientific">Pseudobowmanella zhangzhouensis</name>
    <dbReference type="NCBI Taxonomy" id="1537679"/>
    <lineage>
        <taxon>Bacteria</taxon>
        <taxon>Pseudomonadati</taxon>
        <taxon>Pseudomonadota</taxon>
        <taxon>Gammaproteobacteria</taxon>
        <taxon>Alteromonadales</taxon>
        <taxon>Alteromonadaceae</taxon>
    </lineage>
</organism>
<dbReference type="PROSITE" id="PS50925">
    <property type="entry name" value="BLUF"/>
    <property type="match status" value="1"/>
</dbReference>
<comment type="caution">
    <text evidence="2">The sequence shown here is derived from an EMBL/GenBank/DDBJ whole genome shotgun (WGS) entry which is preliminary data.</text>
</comment>
<dbReference type="Gene3D" id="3.30.70.100">
    <property type="match status" value="1"/>
</dbReference>
<keyword evidence="3" id="KW-1185">Reference proteome</keyword>
<dbReference type="SUPFAM" id="SSF54975">
    <property type="entry name" value="Acylphosphatase/BLUF domain-like"/>
    <property type="match status" value="1"/>
</dbReference>
<protein>
    <submittedName>
        <fullName evidence="2">BLUF domain-containing protein</fullName>
    </submittedName>
</protein>
<accession>A0ABW1XJ73</accession>
<name>A0ABW1XJ73_9ALTE</name>
<dbReference type="SMART" id="SM01034">
    <property type="entry name" value="BLUF"/>
    <property type="match status" value="1"/>
</dbReference>
<dbReference type="InterPro" id="IPR036046">
    <property type="entry name" value="Acylphosphatase-like_dom_sf"/>
</dbReference>
<dbReference type="EMBL" id="JBHSUS010000001">
    <property type="protein sequence ID" value="MFC6439988.1"/>
    <property type="molecule type" value="Genomic_DNA"/>
</dbReference>
<sequence>MSESLVQLAYISTAKHPMSSEELNQLLSVARRNNARAEIGGYLTLTDTTFFQIIEGPSENVSALYRLLLTDNRHFGLNRVLYQTVQQRAFENWAMAFEHYPSPTAMPVSGFSDFIHPYQGMEKSAIASDMNANEMVEQIQRMIST</sequence>
<evidence type="ECO:0000313" key="2">
    <source>
        <dbReference type="EMBL" id="MFC6439988.1"/>
    </source>
</evidence>
<feature type="domain" description="BLUF" evidence="1">
    <location>
        <begin position="5"/>
        <end position="96"/>
    </location>
</feature>
<dbReference type="Proteomes" id="UP001596364">
    <property type="component" value="Unassembled WGS sequence"/>
</dbReference>
<dbReference type="Pfam" id="PF04940">
    <property type="entry name" value="BLUF"/>
    <property type="match status" value="1"/>
</dbReference>
<dbReference type="InterPro" id="IPR007024">
    <property type="entry name" value="BLUF_domain"/>
</dbReference>